<dbReference type="Proteomes" id="UP001652625">
    <property type="component" value="Chromosome 03"/>
</dbReference>
<dbReference type="RefSeq" id="XP_065650300.1">
    <property type="nucleotide sequence ID" value="XM_065794228.1"/>
</dbReference>
<keyword evidence="1" id="KW-0472">Membrane</keyword>
<feature type="domain" description="CCHC-type" evidence="2">
    <location>
        <begin position="160"/>
        <end position="176"/>
    </location>
</feature>
<feature type="domain" description="CCHC-type" evidence="2">
    <location>
        <begin position="195"/>
        <end position="211"/>
    </location>
</feature>
<dbReference type="InterPro" id="IPR036875">
    <property type="entry name" value="Znf_CCHC_sf"/>
</dbReference>
<keyword evidence="1" id="KW-0812">Transmembrane</keyword>
<keyword evidence="1" id="KW-1133">Transmembrane helix</keyword>
<accession>A0ABM4BMJ1</accession>
<evidence type="ECO:0000313" key="3">
    <source>
        <dbReference type="Proteomes" id="UP001652625"/>
    </source>
</evidence>
<reference evidence="4" key="1">
    <citation type="submission" date="2025-08" db="UniProtKB">
        <authorList>
            <consortium name="RefSeq"/>
        </authorList>
    </citation>
    <scope>IDENTIFICATION</scope>
</reference>
<dbReference type="Gene3D" id="4.10.60.10">
    <property type="entry name" value="Zinc finger, CCHC-type"/>
    <property type="match status" value="1"/>
</dbReference>
<dbReference type="Pfam" id="PF00098">
    <property type="entry name" value="zf-CCHC"/>
    <property type="match status" value="2"/>
</dbReference>
<proteinExistence type="predicted"/>
<dbReference type="SMART" id="SM00343">
    <property type="entry name" value="ZnF_C2HC"/>
    <property type="match status" value="2"/>
</dbReference>
<evidence type="ECO:0000259" key="2">
    <source>
        <dbReference type="SMART" id="SM00343"/>
    </source>
</evidence>
<dbReference type="InterPro" id="IPR001878">
    <property type="entry name" value="Znf_CCHC"/>
</dbReference>
<sequence length="220" mass="25116">MSTKVDLKLILEFSGNDQQSVAEWLEKVEVVCKLIGVTDLASVVSLCLTIGAFVFVTRKLKHGEAVNVYLAELQRLSTLIRGLPDREIVCGYVCGLPEKVRRMLRSRSCLYDLTTIQILARARALMIEKRNKGKNENSDAAAATKRCAEPKPLEDQMQPICYECKLPNHFARDCHLRRSSNRNKSSGRREPRNVLCYSCQEIGHISRMCQWRRCLRQFSP</sequence>
<feature type="transmembrane region" description="Helical" evidence="1">
    <location>
        <begin position="34"/>
        <end position="56"/>
    </location>
</feature>
<protein>
    <submittedName>
        <fullName evidence="4">Uncharacterized protein LOC136078457</fullName>
    </submittedName>
</protein>
<gene>
    <name evidence="4" type="primary">LOC136078457</name>
</gene>
<evidence type="ECO:0000256" key="1">
    <source>
        <dbReference type="SAM" id="Phobius"/>
    </source>
</evidence>
<name>A0ABM4BMJ1_HYDVU</name>
<keyword evidence="3" id="KW-1185">Reference proteome</keyword>
<dbReference type="SUPFAM" id="SSF57756">
    <property type="entry name" value="Retrovirus zinc finger-like domains"/>
    <property type="match status" value="1"/>
</dbReference>
<organism evidence="3 4">
    <name type="scientific">Hydra vulgaris</name>
    <name type="common">Hydra</name>
    <name type="synonym">Hydra attenuata</name>
    <dbReference type="NCBI Taxonomy" id="6087"/>
    <lineage>
        <taxon>Eukaryota</taxon>
        <taxon>Metazoa</taxon>
        <taxon>Cnidaria</taxon>
        <taxon>Hydrozoa</taxon>
        <taxon>Hydroidolina</taxon>
        <taxon>Anthoathecata</taxon>
        <taxon>Aplanulata</taxon>
        <taxon>Hydridae</taxon>
        <taxon>Hydra</taxon>
    </lineage>
</organism>
<evidence type="ECO:0000313" key="4">
    <source>
        <dbReference type="RefSeq" id="XP_065650300.1"/>
    </source>
</evidence>
<dbReference type="GeneID" id="136078457"/>